<evidence type="ECO:0000313" key="1">
    <source>
        <dbReference type="EMBL" id="WAJ69736.1"/>
    </source>
</evidence>
<gene>
    <name evidence="1" type="ORF">OLW01_11305</name>
</gene>
<reference evidence="1" key="1">
    <citation type="submission" date="2022-10" db="EMBL/GenBank/DDBJ databases">
        <title>Catenovulum adriacola sp. nov. isolated in the Harbour of Susak.</title>
        <authorList>
            <person name="Schoch T."/>
            <person name="Reich S.J."/>
            <person name="Stoeferle S."/>
            <person name="Flaiz M."/>
            <person name="Kazda M."/>
            <person name="Riedel C.U."/>
            <person name="Duerre P."/>
        </authorList>
    </citation>
    <scope>NUCLEOTIDE SEQUENCE</scope>
    <source>
        <strain evidence="1">TS8</strain>
    </source>
</reference>
<name>A0ABY7AM44_9ALTE</name>
<proteinExistence type="predicted"/>
<sequence>MKPKYISVKAFAQLGAYSEQAIRSKIKKGQWVLNQHYRKSPDGRILLDFEQINLWIESAS</sequence>
<dbReference type="Proteomes" id="UP001163726">
    <property type="component" value="Chromosome"/>
</dbReference>
<keyword evidence="2" id="KW-1185">Reference proteome</keyword>
<evidence type="ECO:0000313" key="2">
    <source>
        <dbReference type="Proteomes" id="UP001163726"/>
    </source>
</evidence>
<dbReference type="RefSeq" id="WP_268074020.1">
    <property type="nucleotide sequence ID" value="NZ_CP109965.1"/>
</dbReference>
<dbReference type="EMBL" id="CP109965">
    <property type="protein sequence ID" value="WAJ69736.1"/>
    <property type="molecule type" value="Genomic_DNA"/>
</dbReference>
<organism evidence="1 2">
    <name type="scientific">Catenovulum adriaticum</name>
    <dbReference type="NCBI Taxonomy" id="2984846"/>
    <lineage>
        <taxon>Bacteria</taxon>
        <taxon>Pseudomonadati</taxon>
        <taxon>Pseudomonadota</taxon>
        <taxon>Gammaproteobacteria</taxon>
        <taxon>Alteromonadales</taxon>
        <taxon>Alteromonadaceae</taxon>
        <taxon>Catenovulum</taxon>
    </lineage>
</organism>
<accession>A0ABY7AM44</accession>
<protein>
    <submittedName>
        <fullName evidence="1">Excisionase</fullName>
    </submittedName>
</protein>